<gene>
    <name evidence="6" type="primary">rsmC</name>
    <name evidence="9" type="ORF">LCR_16120</name>
</gene>
<dbReference type="HAMAP" id="MF_01862">
    <property type="entry name" value="16SrRNA_methyltr_C"/>
    <property type="match status" value="1"/>
</dbReference>
<feature type="domain" description="Methyltransferase small N-terminal" evidence="8">
    <location>
        <begin position="16"/>
        <end position="172"/>
    </location>
</feature>
<dbReference type="OrthoDB" id="9816072at2"/>
<dbReference type="Proteomes" id="UP000078435">
    <property type="component" value="Unassembled WGS sequence"/>
</dbReference>
<name>A0A175VJF6_AEREN</name>
<evidence type="ECO:0000259" key="8">
    <source>
        <dbReference type="Pfam" id="PF08468"/>
    </source>
</evidence>
<dbReference type="InterPro" id="IPR023543">
    <property type="entry name" value="rRNA_ssu_MeTfrase_C"/>
</dbReference>
<comment type="subunit">
    <text evidence="6">Monomer.</text>
</comment>
<organism evidence="9 10">
    <name type="scientific">Aeromonas enteropelogenes</name>
    <name type="common">Aeromonas trota</name>
    <dbReference type="NCBI Taxonomy" id="29489"/>
    <lineage>
        <taxon>Bacteria</taxon>
        <taxon>Pseudomonadati</taxon>
        <taxon>Pseudomonadota</taxon>
        <taxon>Gammaproteobacteria</taxon>
        <taxon>Aeromonadales</taxon>
        <taxon>Aeromonadaceae</taxon>
        <taxon>Aeromonas</taxon>
    </lineage>
</organism>
<dbReference type="InterPro" id="IPR013675">
    <property type="entry name" value="Mtase_sm_N"/>
</dbReference>
<reference evidence="9 10" key="1">
    <citation type="submission" date="2016-02" db="EMBL/GenBank/DDBJ databases">
        <title>Draft genome sequence of Aeromonas trota strain 1999lcr isolated from cerebrospinal fluid (CSF).</title>
        <authorList>
            <person name="Dallagassa C.B."/>
            <person name="Prediger K.C."/>
            <person name="Weiss V.A."/>
            <person name="Assis F.E."/>
            <person name="Baura V."/>
            <person name="Cruz L.M."/>
            <person name="Souza E.M."/>
            <person name="Pedrosa F.O."/>
            <person name="Fadel-Picheth C.M."/>
        </authorList>
    </citation>
    <scope>NUCLEOTIDE SEQUENCE [LARGE SCALE GENOMIC DNA]</scope>
    <source>
        <strain evidence="9 10">1999lcr</strain>
    </source>
</reference>
<dbReference type="PROSITE" id="PS00092">
    <property type="entry name" value="N6_MTASE"/>
    <property type="match status" value="1"/>
</dbReference>
<keyword evidence="3 6" id="KW-0489">Methyltransferase</keyword>
<evidence type="ECO:0000259" key="7">
    <source>
        <dbReference type="Pfam" id="PF05175"/>
    </source>
</evidence>
<evidence type="ECO:0000256" key="6">
    <source>
        <dbReference type="HAMAP-Rule" id="MF_01862"/>
    </source>
</evidence>
<dbReference type="NCBIfam" id="NF007023">
    <property type="entry name" value="PRK09489.1"/>
    <property type="match status" value="1"/>
</dbReference>
<comment type="catalytic activity">
    <reaction evidence="6">
        <text>guanosine(1207) in 16S rRNA + S-adenosyl-L-methionine = N(2)-methylguanosine(1207) in 16S rRNA + S-adenosyl-L-homocysteine + H(+)</text>
        <dbReference type="Rhea" id="RHEA:42736"/>
        <dbReference type="Rhea" id="RHEA-COMP:10213"/>
        <dbReference type="Rhea" id="RHEA-COMP:10214"/>
        <dbReference type="ChEBI" id="CHEBI:15378"/>
        <dbReference type="ChEBI" id="CHEBI:57856"/>
        <dbReference type="ChEBI" id="CHEBI:59789"/>
        <dbReference type="ChEBI" id="CHEBI:74269"/>
        <dbReference type="ChEBI" id="CHEBI:74481"/>
        <dbReference type="EC" id="2.1.1.172"/>
    </reaction>
</comment>
<feature type="domain" description="Methyltransferase small" evidence="7">
    <location>
        <begin position="180"/>
        <end position="345"/>
    </location>
</feature>
<dbReference type="AlphaFoldDB" id="A0A175VJF6"/>
<comment type="function">
    <text evidence="6">Specifically methylates the guanine in position 1207 of 16S rRNA in the 30S particle.</text>
</comment>
<evidence type="ECO:0000256" key="3">
    <source>
        <dbReference type="ARBA" id="ARBA00022603"/>
    </source>
</evidence>
<evidence type="ECO:0000256" key="1">
    <source>
        <dbReference type="ARBA" id="ARBA00022490"/>
    </source>
</evidence>
<evidence type="ECO:0000313" key="10">
    <source>
        <dbReference type="Proteomes" id="UP000078435"/>
    </source>
</evidence>
<keyword evidence="5 6" id="KW-0949">S-adenosyl-L-methionine</keyword>
<evidence type="ECO:0000313" key="9">
    <source>
        <dbReference type="EMBL" id="KXU80112.1"/>
    </source>
</evidence>
<evidence type="ECO:0000256" key="5">
    <source>
        <dbReference type="ARBA" id="ARBA00022691"/>
    </source>
</evidence>
<sequence length="349" mass="37918">MSSPAGVISHKNSAVSQMLERNQALFVGKRLLVCGALEDDYPRQLATLTDSLTVFTTDYCYYRSQQSALKDAILFDHQLGGAPRFDALLLLMPKAKAEAQYLLAMMTPLLEAGADLFLAGENRGGINGADKLLAPYGEKPVKRDSARRCSLYHGELGKPVAPFELDAWFSRYECRAGDTELTVMALPGVFSADGLDLGSQMLLAALPPMGGELLDFGCGAGVIGSVLAKRNPELSVTMVDINALALESSRRTLAINGLQGKVHASDVYSDISGKFDRIVSNPPFHAGLKTFYAATETFLAKAPEYLRPHGSLTIVANAFLRYQPILDTHFKQTETVRSDAKFKVYLSKV</sequence>
<dbReference type="STRING" id="29489.VL01_15650"/>
<keyword evidence="4 6" id="KW-0808">Transferase</keyword>
<dbReference type="InterPro" id="IPR029063">
    <property type="entry name" value="SAM-dependent_MTases_sf"/>
</dbReference>
<comment type="similarity">
    <text evidence="6">Belongs to the methyltransferase superfamily. RsmC family.</text>
</comment>
<comment type="subcellular location">
    <subcellularLocation>
        <location evidence="6">Cytoplasm</location>
    </subcellularLocation>
</comment>
<dbReference type="PANTHER" id="PTHR47816">
    <property type="entry name" value="RIBOSOMAL RNA SMALL SUBUNIT METHYLTRANSFERASE C"/>
    <property type="match status" value="1"/>
</dbReference>
<evidence type="ECO:0000256" key="2">
    <source>
        <dbReference type="ARBA" id="ARBA00022552"/>
    </source>
</evidence>
<dbReference type="PANTHER" id="PTHR47816:SF4">
    <property type="entry name" value="RIBOSOMAL RNA SMALL SUBUNIT METHYLTRANSFERASE C"/>
    <property type="match status" value="1"/>
</dbReference>
<dbReference type="EC" id="2.1.1.172" evidence="6"/>
<dbReference type="GO" id="GO:0003676">
    <property type="term" value="F:nucleic acid binding"/>
    <property type="evidence" value="ECO:0007669"/>
    <property type="project" value="InterPro"/>
</dbReference>
<proteinExistence type="inferred from homology"/>
<dbReference type="Gene3D" id="3.40.50.150">
    <property type="entry name" value="Vaccinia Virus protein VP39"/>
    <property type="match status" value="2"/>
</dbReference>
<protein>
    <recommendedName>
        <fullName evidence="6">Ribosomal RNA small subunit methyltransferase C</fullName>
        <ecNumber evidence="6">2.1.1.172</ecNumber>
    </recommendedName>
    <alternativeName>
        <fullName evidence="6">16S rRNA m2G1207 methyltransferase</fullName>
    </alternativeName>
    <alternativeName>
        <fullName evidence="6">rRNA (guanine-N(2)-)-methyltransferase RsmC</fullName>
    </alternativeName>
</protein>
<dbReference type="Pfam" id="PF05175">
    <property type="entry name" value="MTS"/>
    <property type="match status" value="1"/>
</dbReference>
<dbReference type="GO" id="GO:0005737">
    <property type="term" value="C:cytoplasm"/>
    <property type="evidence" value="ECO:0007669"/>
    <property type="project" value="UniProtKB-SubCell"/>
</dbReference>
<dbReference type="CDD" id="cd02440">
    <property type="entry name" value="AdoMet_MTases"/>
    <property type="match status" value="1"/>
</dbReference>
<keyword evidence="1 6" id="KW-0963">Cytoplasm</keyword>
<accession>A0A175VJF6</accession>
<dbReference type="InterPro" id="IPR002052">
    <property type="entry name" value="DNA_methylase_N6_adenine_CS"/>
</dbReference>
<dbReference type="Pfam" id="PF08468">
    <property type="entry name" value="MTS_N"/>
    <property type="match status" value="1"/>
</dbReference>
<dbReference type="GO" id="GO:0052914">
    <property type="term" value="F:16S rRNA (guanine(1207)-N(2))-methyltransferase activity"/>
    <property type="evidence" value="ECO:0007669"/>
    <property type="project" value="UniProtKB-EC"/>
</dbReference>
<evidence type="ECO:0000256" key="4">
    <source>
        <dbReference type="ARBA" id="ARBA00022679"/>
    </source>
</evidence>
<dbReference type="EMBL" id="JMGO02000005">
    <property type="protein sequence ID" value="KXU80112.1"/>
    <property type="molecule type" value="Genomic_DNA"/>
</dbReference>
<dbReference type="InterPro" id="IPR007848">
    <property type="entry name" value="Small_mtfrase_dom"/>
</dbReference>
<dbReference type="SUPFAM" id="SSF53335">
    <property type="entry name" value="S-adenosyl-L-methionine-dependent methyltransferases"/>
    <property type="match status" value="1"/>
</dbReference>
<comment type="caution">
    <text evidence="9">The sequence shown here is derived from an EMBL/GenBank/DDBJ whole genome shotgun (WGS) entry which is preliminary data.</text>
</comment>
<dbReference type="InterPro" id="IPR046977">
    <property type="entry name" value="RsmC/RlmG"/>
</dbReference>
<keyword evidence="2 6" id="KW-0698">rRNA processing</keyword>